<organism evidence="3 4">
    <name type="scientific">Halalkalibacter okhensis</name>
    <dbReference type="NCBI Taxonomy" id="333138"/>
    <lineage>
        <taxon>Bacteria</taxon>
        <taxon>Bacillati</taxon>
        <taxon>Bacillota</taxon>
        <taxon>Bacilli</taxon>
        <taxon>Bacillales</taxon>
        <taxon>Bacillaceae</taxon>
        <taxon>Halalkalibacter</taxon>
    </lineage>
</organism>
<accession>A0A0B0IH63</accession>
<dbReference type="Gene3D" id="3.40.50.10420">
    <property type="entry name" value="NagB/RpiA/CoA transferase-like"/>
    <property type="match status" value="1"/>
</dbReference>
<proteinExistence type="inferred from homology"/>
<dbReference type="PANTHER" id="PTHR43682">
    <property type="entry name" value="LACTATE UTILIZATION PROTEIN C"/>
    <property type="match status" value="1"/>
</dbReference>
<dbReference type="InterPro" id="IPR037171">
    <property type="entry name" value="NagB/RpiA_transferase-like"/>
</dbReference>
<evidence type="ECO:0000313" key="3">
    <source>
        <dbReference type="EMBL" id="KHF40655.1"/>
    </source>
</evidence>
<dbReference type="HAMAP" id="MF_02104">
    <property type="entry name" value="LutC"/>
    <property type="match status" value="1"/>
</dbReference>
<dbReference type="STRING" id="333138.LQ50_07550"/>
<name>A0A0B0IH63_9BACI</name>
<gene>
    <name evidence="1" type="primary">lutC</name>
    <name evidence="3" type="ORF">LQ50_07550</name>
</gene>
<dbReference type="GO" id="GO:0006089">
    <property type="term" value="P:lactate metabolic process"/>
    <property type="evidence" value="ECO:0007669"/>
    <property type="project" value="UniProtKB-UniRule"/>
</dbReference>
<evidence type="ECO:0000313" key="4">
    <source>
        <dbReference type="Proteomes" id="UP000030832"/>
    </source>
</evidence>
<dbReference type="AlphaFoldDB" id="A0A0B0IH63"/>
<dbReference type="Pfam" id="PF02589">
    <property type="entry name" value="LUD_dom"/>
    <property type="match status" value="1"/>
</dbReference>
<dbReference type="RefSeq" id="WP_034627585.1">
    <property type="nucleotide sequence ID" value="NZ_JRJU01000007.1"/>
</dbReference>
<dbReference type="eggNOG" id="COG1556">
    <property type="taxonomic scope" value="Bacteria"/>
</dbReference>
<dbReference type="InterPro" id="IPR003741">
    <property type="entry name" value="LUD_dom"/>
</dbReference>
<evidence type="ECO:0000256" key="1">
    <source>
        <dbReference type="HAMAP-Rule" id="MF_02104"/>
    </source>
</evidence>
<sequence>MTTGSIQNKDRFLDQIAKSLGRERKSNPVATPKWKHQPQHDVFKGLSQDQLVERLKEQCKNIHTQVEVVTTESLQEVLERVVDDWDAKSIVSWDDPRFQEYGVDHYFEQASSKGINVHAWDPSLADENVKMAERADIGITFADMTLAESGTVVLLSDKGKGRSVSLLPTFYIAIIPKSTIVPRMTQATSYIHKLQKEHGTVPSCINFISGPSNSADIEMNLVVGVHGPVKAYYLIVEDK</sequence>
<dbReference type="PANTHER" id="PTHR43682:SF1">
    <property type="entry name" value="LACTATE UTILIZATION PROTEIN C"/>
    <property type="match status" value="1"/>
</dbReference>
<dbReference type="InterPro" id="IPR024185">
    <property type="entry name" value="FTHF_cligase-like_sf"/>
</dbReference>
<dbReference type="SUPFAM" id="SSF100950">
    <property type="entry name" value="NagB/RpiA/CoA transferase-like"/>
    <property type="match status" value="1"/>
</dbReference>
<reference evidence="3 4" key="1">
    <citation type="submission" date="2014-09" db="EMBL/GenBank/DDBJ databases">
        <title>Genome sequencing and annotation of Bacillus Okhensis strain Kh10-101T.</title>
        <authorList>
            <person name="Prakash J.S."/>
        </authorList>
    </citation>
    <scope>NUCLEOTIDE SEQUENCE [LARGE SCALE GENOMIC DNA]</scope>
    <source>
        <strain evidence="4">Kh10-101T</strain>
    </source>
</reference>
<evidence type="ECO:0000259" key="2">
    <source>
        <dbReference type="Pfam" id="PF02589"/>
    </source>
</evidence>
<comment type="function">
    <text evidence="1">Is involved in L-lactate degradation and allows cells to grow with lactate as the sole carbon source.</text>
</comment>
<dbReference type="InterPro" id="IPR022823">
    <property type="entry name" value="LutC"/>
</dbReference>
<dbReference type="EMBL" id="JRJU01000007">
    <property type="protein sequence ID" value="KHF40655.1"/>
    <property type="molecule type" value="Genomic_DNA"/>
</dbReference>
<dbReference type="Proteomes" id="UP000030832">
    <property type="component" value="Unassembled WGS sequence"/>
</dbReference>
<feature type="domain" description="LUD" evidence="2">
    <location>
        <begin position="52"/>
        <end position="236"/>
    </location>
</feature>
<comment type="similarity">
    <text evidence="1">Belongs to the LutC/YkgG family.</text>
</comment>
<dbReference type="OrthoDB" id="9794157at2"/>
<protein>
    <recommendedName>
        <fullName evidence="1">Lactate utilization protein C</fullName>
    </recommendedName>
</protein>
<comment type="caution">
    <text evidence="3">The sequence shown here is derived from an EMBL/GenBank/DDBJ whole genome shotgun (WGS) entry which is preliminary data.</text>
</comment>
<keyword evidence="4" id="KW-1185">Reference proteome</keyword>